<dbReference type="PANTHER" id="PTHR31149:SF7">
    <property type="entry name" value="EXPRESSED PROTEIN"/>
    <property type="match status" value="1"/>
</dbReference>
<keyword evidence="8 12" id="KW-0067">ATP-binding</keyword>
<evidence type="ECO:0000313" key="15">
    <source>
        <dbReference type="EMBL" id="KAG5538856.1"/>
    </source>
</evidence>
<evidence type="ECO:0000256" key="13">
    <source>
        <dbReference type="SAM" id="MobiDB-lite"/>
    </source>
</evidence>
<dbReference type="PROSITE" id="PS00107">
    <property type="entry name" value="PROTEIN_KINASE_ATP"/>
    <property type="match status" value="1"/>
</dbReference>
<dbReference type="PROSITE" id="PS50011">
    <property type="entry name" value="PROTEIN_KINASE_DOM"/>
    <property type="match status" value="1"/>
</dbReference>
<dbReference type="EMBL" id="JACTNZ010000007">
    <property type="protein sequence ID" value="KAG5538856.1"/>
    <property type="molecule type" value="Genomic_DNA"/>
</dbReference>
<evidence type="ECO:0000256" key="9">
    <source>
        <dbReference type="ARBA" id="ARBA00022989"/>
    </source>
</evidence>
<feature type="compositionally biased region" description="Basic and acidic residues" evidence="13">
    <location>
        <begin position="389"/>
        <end position="409"/>
    </location>
</feature>
<dbReference type="FunFam" id="1.10.510.10:FF:000252">
    <property type="entry name" value="Receptor-like protein kinase FERONIA"/>
    <property type="match status" value="1"/>
</dbReference>
<feature type="domain" description="Protein kinase" evidence="14">
    <location>
        <begin position="38"/>
        <end position="328"/>
    </location>
</feature>
<dbReference type="AlphaFoldDB" id="A0AAV6JCI8"/>
<keyword evidence="10" id="KW-0472">Membrane</keyword>
<evidence type="ECO:0000256" key="6">
    <source>
        <dbReference type="ARBA" id="ARBA00022741"/>
    </source>
</evidence>
<keyword evidence="11" id="KW-0325">Glycoprotein</keyword>
<comment type="subcellular location">
    <subcellularLocation>
        <location evidence="1">Membrane</location>
        <topology evidence="1">Single-pass type I membrane protein</topology>
    </subcellularLocation>
</comment>
<name>A0AAV6JCI8_9ERIC</name>
<dbReference type="InterPro" id="IPR011009">
    <property type="entry name" value="Kinase-like_dom_sf"/>
</dbReference>
<evidence type="ECO:0000256" key="12">
    <source>
        <dbReference type="PROSITE-ProRule" id="PRU10141"/>
    </source>
</evidence>
<keyword evidence="2" id="KW-0723">Serine/threonine-protein kinase</keyword>
<gene>
    <name evidence="15" type="ORF">RHGRI_019408</name>
</gene>
<feature type="region of interest" description="Disordered" evidence="13">
    <location>
        <begin position="357"/>
        <end position="429"/>
    </location>
</feature>
<dbReference type="InterPro" id="IPR055474">
    <property type="entry name" value="DUF7046"/>
</dbReference>
<dbReference type="Proteomes" id="UP000823749">
    <property type="component" value="Chromosome 7"/>
</dbReference>
<sequence length="781" mass="88201">MAAQAEASYNATRNGAIHPEGSCRLFSLDEVLTATNNFDDTLVIGNGGFGKVYRGLISYLEWGTGELRTMAAAIKRLNAESKQGAREFWTEVKMLSKLRHTHLVSLIGYCNELPEMILVYEYIARGSLANHLYERSAIGSRKSVSPLTWEQRLTICIGVARGLHYLHAGTNQKFIHRDVKTTNILLDHNWVAKICDFGLSKGTASHSASHVSTDVKGTFGYLDPEYFLTRRLTTKSDVYAFGVVLLEVLCGRPPVDTRLVEEQIDLVQWAQHCIKKGKHDELIDPSLFGQIPPSCLKSFVELASTCLHKDRKSRPTMAEVLGSLELTLVSQQKGRTKGIISKAFQIFYQWLRFRKDNGSSRGQSKQGYWRRFVGPDGSSDRAGANIRSDSPEEKTRDPSFRFPTRHDEFDSFGSEEGPGIEDPLQFEESPGIEDPLQFEESHGIEDPLQFEEGPGIEDFQIIGEAKPGYQLVGCGFPVRGTSHCVFQWVRLLQDGTKQYIEGATEPEYVVTADDVDKYIVVECIPMDDRDRQGELVWLFANGQNKITCDPDTQLEIDTYVSKGEATFSILLLMDASETWEPTTLVLKRSGYQIKDNIYQETLIAEKFSKDLSIKIPSWLSTQFVLTCSDGSSHLLNTYNDVRVRDTLVLTMRMFQSKMDSSEFWEPTTLILKRSGYQIKDNNSQDTLIAEKFSKDILMKIPIGLSTQFVLACSTGSSYLLNMYNDVRMRDTLVLTMRMFQSKTVVLLFRRRWLVFRAIALVVDPGVAAGGHPKWWNPRLGF</sequence>
<keyword evidence="9" id="KW-1133">Transmembrane helix</keyword>
<dbReference type="Gene3D" id="1.10.510.10">
    <property type="entry name" value="Transferase(Phosphotransferase) domain 1"/>
    <property type="match status" value="1"/>
</dbReference>
<dbReference type="InterPro" id="IPR001245">
    <property type="entry name" value="Ser-Thr/Tyr_kinase_cat_dom"/>
</dbReference>
<dbReference type="PANTHER" id="PTHR31149">
    <property type="entry name" value="EXPRESSED PROTEIN"/>
    <property type="match status" value="1"/>
</dbReference>
<dbReference type="Pfam" id="PF23080">
    <property type="entry name" value="DUF7046"/>
    <property type="match status" value="2"/>
</dbReference>
<dbReference type="InterPro" id="IPR000719">
    <property type="entry name" value="Prot_kinase_dom"/>
</dbReference>
<dbReference type="FunFam" id="2.60.40.2700:FF:000001">
    <property type="entry name" value="Transmembrane protein"/>
    <property type="match status" value="1"/>
</dbReference>
<keyword evidence="3" id="KW-0808">Transferase</keyword>
<proteinExistence type="predicted"/>
<evidence type="ECO:0000256" key="7">
    <source>
        <dbReference type="ARBA" id="ARBA00022777"/>
    </source>
</evidence>
<evidence type="ECO:0000259" key="14">
    <source>
        <dbReference type="PROSITE" id="PS50011"/>
    </source>
</evidence>
<dbReference type="GO" id="GO:0005886">
    <property type="term" value="C:plasma membrane"/>
    <property type="evidence" value="ECO:0007669"/>
    <property type="project" value="TreeGrafter"/>
</dbReference>
<organism evidence="15 16">
    <name type="scientific">Rhododendron griersonianum</name>
    <dbReference type="NCBI Taxonomy" id="479676"/>
    <lineage>
        <taxon>Eukaryota</taxon>
        <taxon>Viridiplantae</taxon>
        <taxon>Streptophyta</taxon>
        <taxon>Embryophyta</taxon>
        <taxon>Tracheophyta</taxon>
        <taxon>Spermatophyta</taxon>
        <taxon>Magnoliopsida</taxon>
        <taxon>eudicotyledons</taxon>
        <taxon>Gunneridae</taxon>
        <taxon>Pentapetalae</taxon>
        <taxon>asterids</taxon>
        <taxon>Ericales</taxon>
        <taxon>Ericaceae</taxon>
        <taxon>Ericoideae</taxon>
        <taxon>Rhodoreae</taxon>
        <taxon>Rhododendron</taxon>
    </lineage>
</organism>
<feature type="binding site" evidence="12">
    <location>
        <position position="75"/>
    </location>
    <ligand>
        <name>ATP</name>
        <dbReference type="ChEBI" id="CHEBI:30616"/>
    </ligand>
</feature>
<dbReference type="FunFam" id="3.30.200.20:FF:000039">
    <property type="entry name" value="receptor-like protein kinase FERONIA"/>
    <property type="match status" value="1"/>
</dbReference>
<keyword evidence="5" id="KW-0732">Signal</keyword>
<evidence type="ECO:0000256" key="3">
    <source>
        <dbReference type="ARBA" id="ARBA00022679"/>
    </source>
</evidence>
<evidence type="ECO:0000256" key="8">
    <source>
        <dbReference type="ARBA" id="ARBA00022840"/>
    </source>
</evidence>
<evidence type="ECO:0000256" key="11">
    <source>
        <dbReference type="ARBA" id="ARBA00023180"/>
    </source>
</evidence>
<dbReference type="Pfam" id="PF07714">
    <property type="entry name" value="PK_Tyr_Ser-Thr"/>
    <property type="match status" value="1"/>
</dbReference>
<dbReference type="CDD" id="cd14066">
    <property type="entry name" value="STKc_IRAK"/>
    <property type="match status" value="1"/>
</dbReference>
<dbReference type="SUPFAM" id="SSF56112">
    <property type="entry name" value="Protein kinase-like (PK-like)"/>
    <property type="match status" value="1"/>
</dbReference>
<dbReference type="GO" id="GO:0005524">
    <property type="term" value="F:ATP binding"/>
    <property type="evidence" value="ECO:0007669"/>
    <property type="project" value="UniProtKB-UniRule"/>
</dbReference>
<dbReference type="InterPro" id="IPR008271">
    <property type="entry name" value="Ser/Thr_kinase_AS"/>
</dbReference>
<keyword evidence="16" id="KW-1185">Reference proteome</keyword>
<dbReference type="SMART" id="SM00220">
    <property type="entry name" value="S_TKc"/>
    <property type="match status" value="1"/>
</dbReference>
<reference evidence="15" key="1">
    <citation type="submission" date="2020-08" db="EMBL/GenBank/DDBJ databases">
        <title>Plant Genome Project.</title>
        <authorList>
            <person name="Zhang R.-G."/>
        </authorList>
    </citation>
    <scope>NUCLEOTIDE SEQUENCE</scope>
    <source>
        <strain evidence="15">WSP0</strain>
        <tissue evidence="15">Leaf</tissue>
    </source>
</reference>
<dbReference type="InterPro" id="IPR017441">
    <property type="entry name" value="Protein_kinase_ATP_BS"/>
</dbReference>
<evidence type="ECO:0000256" key="2">
    <source>
        <dbReference type="ARBA" id="ARBA00022527"/>
    </source>
</evidence>
<dbReference type="GO" id="GO:0004674">
    <property type="term" value="F:protein serine/threonine kinase activity"/>
    <property type="evidence" value="ECO:0007669"/>
    <property type="project" value="UniProtKB-KW"/>
</dbReference>
<evidence type="ECO:0000256" key="4">
    <source>
        <dbReference type="ARBA" id="ARBA00022692"/>
    </source>
</evidence>
<evidence type="ECO:0000256" key="5">
    <source>
        <dbReference type="ARBA" id="ARBA00022729"/>
    </source>
</evidence>
<dbReference type="PROSITE" id="PS00108">
    <property type="entry name" value="PROTEIN_KINASE_ST"/>
    <property type="match status" value="1"/>
</dbReference>
<evidence type="ECO:0000256" key="1">
    <source>
        <dbReference type="ARBA" id="ARBA00004479"/>
    </source>
</evidence>
<dbReference type="Pfam" id="PF23197">
    <property type="entry name" value="IG_AIR9"/>
    <property type="match status" value="1"/>
</dbReference>
<keyword evidence="6 12" id="KW-0547">Nucleotide-binding</keyword>
<keyword evidence="7" id="KW-0418">Kinase</keyword>
<dbReference type="InterPro" id="IPR056284">
    <property type="entry name" value="AIR9-like_A9"/>
</dbReference>
<evidence type="ECO:0000256" key="10">
    <source>
        <dbReference type="ARBA" id="ARBA00023136"/>
    </source>
</evidence>
<protein>
    <recommendedName>
        <fullName evidence="14">Protein kinase domain-containing protein</fullName>
    </recommendedName>
</protein>
<dbReference type="Gene3D" id="2.60.40.2700">
    <property type="match status" value="1"/>
</dbReference>
<comment type="caution">
    <text evidence="15">The sequence shown here is derived from an EMBL/GenBank/DDBJ whole genome shotgun (WGS) entry which is preliminary data.</text>
</comment>
<accession>A0AAV6JCI8</accession>
<dbReference type="Gene3D" id="3.30.200.20">
    <property type="entry name" value="Phosphorylase Kinase, domain 1"/>
    <property type="match status" value="1"/>
</dbReference>
<evidence type="ECO:0000313" key="16">
    <source>
        <dbReference type="Proteomes" id="UP000823749"/>
    </source>
</evidence>
<keyword evidence="4" id="KW-0812">Transmembrane</keyword>